<evidence type="ECO:0000259" key="3">
    <source>
        <dbReference type="Pfam" id="PF02397"/>
    </source>
</evidence>
<comment type="similarity">
    <text evidence="1">Belongs to the bacterial sugar transferase family.</text>
</comment>
<dbReference type="RefSeq" id="WP_380805475.1">
    <property type="nucleotide sequence ID" value="NZ_JBHUIV010000025.1"/>
</dbReference>
<dbReference type="Pfam" id="PF02397">
    <property type="entry name" value="Bac_transf"/>
    <property type="match status" value="1"/>
</dbReference>
<keyword evidence="2" id="KW-0812">Transmembrane</keyword>
<dbReference type="EMBL" id="JBHUIV010000025">
    <property type="protein sequence ID" value="MFD2203286.1"/>
    <property type="molecule type" value="Genomic_DNA"/>
</dbReference>
<feature type="transmembrane region" description="Helical" evidence="2">
    <location>
        <begin position="43"/>
        <end position="65"/>
    </location>
</feature>
<keyword evidence="2" id="KW-0472">Membrane</keyword>
<reference evidence="5" key="1">
    <citation type="journal article" date="2019" name="Int. J. Syst. Evol. Microbiol.">
        <title>The Global Catalogue of Microorganisms (GCM) 10K type strain sequencing project: providing services to taxonomists for standard genome sequencing and annotation.</title>
        <authorList>
            <consortium name="The Broad Institute Genomics Platform"/>
            <consortium name="The Broad Institute Genome Sequencing Center for Infectious Disease"/>
            <person name="Wu L."/>
            <person name="Ma J."/>
        </authorList>
    </citation>
    <scope>NUCLEOTIDE SEQUENCE [LARGE SCALE GENOMIC DNA]</scope>
    <source>
        <strain evidence="5">KCTC 19812</strain>
    </source>
</reference>
<dbReference type="Proteomes" id="UP001597414">
    <property type="component" value="Unassembled WGS sequence"/>
</dbReference>
<accession>A0ABW5BDK5</accession>
<protein>
    <submittedName>
        <fullName evidence="4">Sugar transferase</fullName>
    </submittedName>
</protein>
<dbReference type="GO" id="GO:0016740">
    <property type="term" value="F:transferase activity"/>
    <property type="evidence" value="ECO:0007669"/>
    <property type="project" value="UniProtKB-KW"/>
</dbReference>
<gene>
    <name evidence="4" type="ORF">ACFSKV_17035</name>
</gene>
<evidence type="ECO:0000256" key="2">
    <source>
        <dbReference type="SAM" id="Phobius"/>
    </source>
</evidence>
<dbReference type="PANTHER" id="PTHR30576:SF21">
    <property type="entry name" value="UDP-GLUCOSE:UNDECAPRENYL-PHOSPHATE GLUCOSE-1-PHOSPHATE TRANSFERASE"/>
    <property type="match status" value="1"/>
</dbReference>
<keyword evidence="4" id="KW-0808">Transferase</keyword>
<feature type="domain" description="Bacterial sugar transferase" evidence="3">
    <location>
        <begin position="38"/>
        <end position="222"/>
    </location>
</feature>
<name>A0ABW5BDK5_9BACT</name>
<sequence>METLISSPSNSKVFRTESDFVIKRYSENLLDSSQILFKRILDILISSLFLALVGIWLFPIIAILIKLDSKGPVFYKQLRDGQYNSRFICFKFRTMTYNPEDNFKQAVKHDPRITKIGAFLRKTSLDELPQLFNVLTGEMTLVGPRPHAVEMNQNCREVYDNYMLRHLVKPGITGLAQAKGFRGEIKSKFDMQSRLKLDLFYIEKWSLGLDIKIIFITIHSILFKNENAY</sequence>
<organism evidence="4 5">
    <name type="scientific">Shivajiella indica</name>
    <dbReference type="NCBI Taxonomy" id="872115"/>
    <lineage>
        <taxon>Bacteria</taxon>
        <taxon>Pseudomonadati</taxon>
        <taxon>Bacteroidota</taxon>
        <taxon>Cytophagia</taxon>
        <taxon>Cytophagales</taxon>
        <taxon>Cyclobacteriaceae</taxon>
        <taxon>Shivajiella</taxon>
    </lineage>
</organism>
<proteinExistence type="inferred from homology"/>
<comment type="caution">
    <text evidence="4">The sequence shown here is derived from an EMBL/GenBank/DDBJ whole genome shotgun (WGS) entry which is preliminary data.</text>
</comment>
<dbReference type="InterPro" id="IPR003362">
    <property type="entry name" value="Bact_transf"/>
</dbReference>
<dbReference type="PANTHER" id="PTHR30576">
    <property type="entry name" value="COLANIC BIOSYNTHESIS UDP-GLUCOSE LIPID CARRIER TRANSFERASE"/>
    <property type="match status" value="1"/>
</dbReference>
<keyword evidence="2" id="KW-1133">Transmembrane helix</keyword>
<evidence type="ECO:0000313" key="4">
    <source>
        <dbReference type="EMBL" id="MFD2203286.1"/>
    </source>
</evidence>
<evidence type="ECO:0000313" key="5">
    <source>
        <dbReference type="Proteomes" id="UP001597414"/>
    </source>
</evidence>
<evidence type="ECO:0000256" key="1">
    <source>
        <dbReference type="ARBA" id="ARBA00006464"/>
    </source>
</evidence>
<keyword evidence="5" id="KW-1185">Reference proteome</keyword>